<organism evidence="6 7">
    <name type="scientific">Deinococcus maricopensis (strain DSM 21211 / LMG 22137 / NRRL B-23946 / LB-34)</name>
    <dbReference type="NCBI Taxonomy" id="709986"/>
    <lineage>
        <taxon>Bacteria</taxon>
        <taxon>Thermotogati</taxon>
        <taxon>Deinococcota</taxon>
        <taxon>Deinococci</taxon>
        <taxon>Deinococcales</taxon>
        <taxon>Deinococcaceae</taxon>
        <taxon>Deinococcus</taxon>
    </lineage>
</organism>
<keyword evidence="7" id="KW-1185">Reference proteome</keyword>
<dbReference type="InterPro" id="IPR016032">
    <property type="entry name" value="Sig_transdc_resp-reg_C-effctor"/>
</dbReference>
<dbReference type="GO" id="GO:0000160">
    <property type="term" value="P:phosphorelay signal transduction system"/>
    <property type="evidence" value="ECO:0007669"/>
    <property type="project" value="InterPro"/>
</dbReference>
<dbReference type="eggNOG" id="COG2197">
    <property type="taxonomic scope" value="Bacteria"/>
</dbReference>
<dbReference type="Gene3D" id="3.40.50.2300">
    <property type="match status" value="1"/>
</dbReference>
<evidence type="ECO:0000256" key="3">
    <source>
        <dbReference type="PROSITE-ProRule" id="PRU00169"/>
    </source>
</evidence>
<dbReference type="KEGG" id="dmr:Deima_0600"/>
<dbReference type="Proteomes" id="UP000008635">
    <property type="component" value="Chromosome"/>
</dbReference>
<reference evidence="6 7" key="1">
    <citation type="journal article" date="2011" name="Stand. Genomic Sci.">
        <title>Complete genome sequence of Deinococcus maricopensis type strain (LB-34).</title>
        <authorList>
            <person name="Pukall R."/>
            <person name="Zeytun A."/>
            <person name="Lucas S."/>
            <person name="Lapidus A."/>
            <person name="Hammon N."/>
            <person name="Deshpande S."/>
            <person name="Nolan M."/>
            <person name="Cheng J.F."/>
            <person name="Pitluck S."/>
            <person name="Liolios K."/>
            <person name="Pagani I."/>
            <person name="Mikhailova N."/>
            <person name="Ivanova N."/>
            <person name="Mavromatis K."/>
            <person name="Pati A."/>
            <person name="Tapia R."/>
            <person name="Han C."/>
            <person name="Goodwin L."/>
            <person name="Chen A."/>
            <person name="Palaniappan K."/>
            <person name="Land M."/>
            <person name="Hauser L."/>
            <person name="Chang Y.J."/>
            <person name="Jeffries C.D."/>
            <person name="Brambilla E.M."/>
            <person name="Rohde M."/>
            <person name="Goker M."/>
            <person name="Detter J.C."/>
            <person name="Woyke T."/>
            <person name="Bristow J."/>
            <person name="Eisen J.A."/>
            <person name="Markowitz V."/>
            <person name="Hugenholtz P."/>
            <person name="Kyrpides N.C."/>
            <person name="Klenk H.P."/>
        </authorList>
    </citation>
    <scope>NUCLEOTIDE SEQUENCE [LARGE SCALE GENOMIC DNA]</scope>
    <source>
        <strain evidence="7">DSM 21211 / LMG 22137 / NRRL B-23946 / LB-34</strain>
    </source>
</reference>
<keyword evidence="1 3" id="KW-0597">Phosphoprotein</keyword>
<dbReference type="EMBL" id="CP002454">
    <property type="protein sequence ID" value="ADV66259.1"/>
    <property type="molecule type" value="Genomic_DNA"/>
</dbReference>
<dbReference type="AlphaFoldDB" id="E8U5C0"/>
<reference evidence="7" key="2">
    <citation type="submission" date="2011-01" db="EMBL/GenBank/DDBJ databases">
        <title>The complete genome of Deinococcus maricopensis DSM 21211.</title>
        <authorList>
            <consortium name="US DOE Joint Genome Institute (JGI-PGF)"/>
            <person name="Lucas S."/>
            <person name="Copeland A."/>
            <person name="Lapidus A."/>
            <person name="Goodwin L."/>
            <person name="Pitluck S."/>
            <person name="Kyrpides N."/>
            <person name="Mavromatis K."/>
            <person name="Pagani I."/>
            <person name="Ivanova N."/>
            <person name="Ovchinnikova G."/>
            <person name="Zeytun A."/>
            <person name="Detter J.C."/>
            <person name="Han C."/>
            <person name="Land M."/>
            <person name="Hauser L."/>
            <person name="Markowitz V."/>
            <person name="Cheng J.-F."/>
            <person name="Hugenholtz P."/>
            <person name="Woyke T."/>
            <person name="Wu D."/>
            <person name="Pukall R."/>
            <person name="Gehrich-Schroeter G."/>
            <person name="Brambilla E."/>
            <person name="Klenk H.-P."/>
            <person name="Eisen J.A."/>
        </authorList>
    </citation>
    <scope>NUCLEOTIDE SEQUENCE [LARGE SCALE GENOMIC DNA]</scope>
    <source>
        <strain evidence="7">DSM 21211 / LMG 22137 / NRRL B-23946 / LB-34</strain>
    </source>
</reference>
<sequence precursor="true">MNVLIADDHPLFRMGLRYALTAQGFTVIAEAADGHAALQLALTHRPDVALLDVKMPGLTGIEVAERLRTTAPGVLVALITTFQEPAIIQSARRAGARAYLSKETPPQDLARQLRALMDRPFDDHLPHVTVPTLTPREGDVLRLLADGQSNKEIARSLGVSPETVKEHLARMYVKLDAPDRVSALNKARTLGLIE</sequence>
<dbReference type="RefSeq" id="WP_013555764.1">
    <property type="nucleotide sequence ID" value="NC_014958.1"/>
</dbReference>
<feature type="modified residue" description="4-aspartylphosphate" evidence="3">
    <location>
        <position position="52"/>
    </location>
</feature>
<dbReference type="SMART" id="SM00448">
    <property type="entry name" value="REC"/>
    <property type="match status" value="1"/>
</dbReference>
<dbReference type="InterPro" id="IPR058245">
    <property type="entry name" value="NreC/VraR/RcsB-like_REC"/>
</dbReference>
<proteinExistence type="predicted"/>
<dbReference type="SMART" id="SM00421">
    <property type="entry name" value="HTH_LUXR"/>
    <property type="match status" value="1"/>
</dbReference>
<feature type="domain" description="HTH luxR-type" evidence="4">
    <location>
        <begin position="126"/>
        <end position="191"/>
    </location>
</feature>
<name>E8U5C0_DEIML</name>
<evidence type="ECO:0000256" key="2">
    <source>
        <dbReference type="ARBA" id="ARBA00023125"/>
    </source>
</evidence>
<dbReference type="GO" id="GO:0003677">
    <property type="term" value="F:DNA binding"/>
    <property type="evidence" value="ECO:0007669"/>
    <property type="project" value="UniProtKB-KW"/>
</dbReference>
<dbReference type="InterPro" id="IPR000792">
    <property type="entry name" value="Tscrpt_reg_LuxR_C"/>
</dbReference>
<dbReference type="Pfam" id="PF00196">
    <property type="entry name" value="GerE"/>
    <property type="match status" value="1"/>
</dbReference>
<dbReference type="CDD" id="cd06170">
    <property type="entry name" value="LuxR_C_like"/>
    <property type="match status" value="1"/>
</dbReference>
<dbReference type="GO" id="GO:0006355">
    <property type="term" value="P:regulation of DNA-templated transcription"/>
    <property type="evidence" value="ECO:0007669"/>
    <property type="project" value="InterPro"/>
</dbReference>
<dbReference type="PANTHER" id="PTHR43214:SF42">
    <property type="entry name" value="TRANSCRIPTIONAL REGULATORY PROTEIN DESR"/>
    <property type="match status" value="1"/>
</dbReference>
<dbReference type="HOGENOM" id="CLU_000445_90_10_0"/>
<dbReference type="InterPro" id="IPR036388">
    <property type="entry name" value="WH-like_DNA-bd_sf"/>
</dbReference>
<dbReference type="PROSITE" id="PS50110">
    <property type="entry name" value="RESPONSE_REGULATORY"/>
    <property type="match status" value="1"/>
</dbReference>
<evidence type="ECO:0000259" key="5">
    <source>
        <dbReference type="PROSITE" id="PS50110"/>
    </source>
</evidence>
<dbReference type="PANTHER" id="PTHR43214">
    <property type="entry name" value="TWO-COMPONENT RESPONSE REGULATOR"/>
    <property type="match status" value="1"/>
</dbReference>
<feature type="domain" description="Response regulatory" evidence="5">
    <location>
        <begin position="2"/>
        <end position="117"/>
    </location>
</feature>
<dbReference type="InterPro" id="IPR011006">
    <property type="entry name" value="CheY-like_superfamily"/>
</dbReference>
<dbReference type="OrthoDB" id="72751at2"/>
<evidence type="ECO:0000256" key="1">
    <source>
        <dbReference type="ARBA" id="ARBA00022553"/>
    </source>
</evidence>
<evidence type="ECO:0000313" key="6">
    <source>
        <dbReference type="EMBL" id="ADV66259.1"/>
    </source>
</evidence>
<dbReference type="PRINTS" id="PR00038">
    <property type="entry name" value="HTHLUXR"/>
</dbReference>
<dbReference type="PROSITE" id="PS50043">
    <property type="entry name" value="HTH_LUXR_2"/>
    <property type="match status" value="1"/>
</dbReference>
<dbReference type="STRING" id="709986.Deima_0600"/>
<accession>E8U5C0</accession>
<evidence type="ECO:0000313" key="7">
    <source>
        <dbReference type="Proteomes" id="UP000008635"/>
    </source>
</evidence>
<gene>
    <name evidence="6" type="ordered locus">Deima_0600</name>
</gene>
<protein>
    <submittedName>
        <fullName evidence="6">Two component transcriptional regulator, LuxR family</fullName>
    </submittedName>
</protein>
<dbReference type="PROSITE" id="PS00622">
    <property type="entry name" value="HTH_LUXR_1"/>
    <property type="match status" value="1"/>
</dbReference>
<dbReference type="Gene3D" id="1.10.10.10">
    <property type="entry name" value="Winged helix-like DNA-binding domain superfamily/Winged helix DNA-binding domain"/>
    <property type="match status" value="1"/>
</dbReference>
<dbReference type="CDD" id="cd17535">
    <property type="entry name" value="REC_NarL-like"/>
    <property type="match status" value="1"/>
</dbReference>
<dbReference type="SUPFAM" id="SSF52172">
    <property type="entry name" value="CheY-like"/>
    <property type="match status" value="1"/>
</dbReference>
<dbReference type="InterPro" id="IPR001789">
    <property type="entry name" value="Sig_transdc_resp-reg_receiver"/>
</dbReference>
<evidence type="ECO:0000259" key="4">
    <source>
        <dbReference type="PROSITE" id="PS50043"/>
    </source>
</evidence>
<dbReference type="SUPFAM" id="SSF46894">
    <property type="entry name" value="C-terminal effector domain of the bipartite response regulators"/>
    <property type="match status" value="1"/>
</dbReference>
<dbReference type="Pfam" id="PF00072">
    <property type="entry name" value="Response_reg"/>
    <property type="match status" value="1"/>
</dbReference>
<keyword evidence="2" id="KW-0238">DNA-binding</keyword>
<dbReference type="InterPro" id="IPR039420">
    <property type="entry name" value="WalR-like"/>
</dbReference>